<dbReference type="PROSITE" id="PS01124">
    <property type="entry name" value="HTH_ARAC_FAMILY_2"/>
    <property type="match status" value="1"/>
</dbReference>
<dbReference type="PRINTS" id="PR00032">
    <property type="entry name" value="HTHARAC"/>
</dbReference>
<sequence length="306" mass="33857">MPLTAPATTTTTTTTTTTDRYLARMRAALAHIDAHLENALDVDGLAQVAAFSKYHFHRQFTLLFGMNVGRYVQLLRLKRAAHQLAYRDAARITDIALACGYEAPEAFARAFRKQAGQSPSDFRAAPQWGTWATDLQALRALRSEHMPAQPQTHTVEIVEREDVPVAAIEHHGNPARLGETIRTFIAWRREHRLPPSVSATYNIVYNSPDDVAPDDFRMDICAATLAPIAPNAAGVIAKTLAGGRYAVLRHTGSDDTLGQSVATLYAEWLPASGEEPRDAPLLFQRVRFYPDVPEHEVITDILLPLK</sequence>
<dbReference type="SMART" id="SM00342">
    <property type="entry name" value="HTH_ARAC"/>
    <property type="match status" value="1"/>
</dbReference>
<dbReference type="InterPro" id="IPR009057">
    <property type="entry name" value="Homeodomain-like_sf"/>
</dbReference>
<dbReference type="InterPro" id="IPR018060">
    <property type="entry name" value="HTH_AraC"/>
</dbReference>
<accession>A0ABM9KDB6</accession>
<evidence type="ECO:0000256" key="2">
    <source>
        <dbReference type="ARBA" id="ARBA00023125"/>
    </source>
</evidence>
<feature type="domain" description="HTH araC/xylS-type" evidence="4">
    <location>
        <begin position="26"/>
        <end position="125"/>
    </location>
</feature>
<comment type="caution">
    <text evidence="5">The sequence shown here is derived from an EMBL/GenBank/DDBJ whole genome shotgun (WGS) entry which is preliminary data.</text>
</comment>
<keyword evidence="6" id="KW-1185">Reference proteome</keyword>
<dbReference type="Gene3D" id="1.10.10.60">
    <property type="entry name" value="Homeodomain-like"/>
    <property type="match status" value="2"/>
</dbReference>
<dbReference type="SUPFAM" id="SSF46689">
    <property type="entry name" value="Homeodomain-like"/>
    <property type="match status" value="2"/>
</dbReference>
<evidence type="ECO:0000313" key="5">
    <source>
        <dbReference type="EMBL" id="CAJ0822361.1"/>
    </source>
</evidence>
<dbReference type="PANTHER" id="PTHR40055">
    <property type="entry name" value="TRANSCRIPTIONAL REGULATOR YGIV-RELATED"/>
    <property type="match status" value="1"/>
</dbReference>
<dbReference type="Gene3D" id="3.20.80.10">
    <property type="entry name" value="Regulatory factor, effector binding domain"/>
    <property type="match status" value="1"/>
</dbReference>
<evidence type="ECO:0000313" key="6">
    <source>
        <dbReference type="Proteomes" id="UP001189757"/>
    </source>
</evidence>
<dbReference type="InterPro" id="IPR018062">
    <property type="entry name" value="HTH_AraC-typ_CS"/>
</dbReference>
<dbReference type="InterPro" id="IPR010499">
    <property type="entry name" value="AraC_E-bd"/>
</dbReference>
<gene>
    <name evidence="5" type="primary">rhaS_4</name>
    <name evidence="5" type="ORF">LMG18101_04967</name>
</gene>
<dbReference type="SUPFAM" id="SSF55136">
    <property type="entry name" value="Probable bacterial effector-binding domain"/>
    <property type="match status" value="1"/>
</dbReference>
<dbReference type="InterPro" id="IPR029442">
    <property type="entry name" value="GyrI-like"/>
</dbReference>
<evidence type="ECO:0000256" key="1">
    <source>
        <dbReference type="ARBA" id="ARBA00023015"/>
    </source>
</evidence>
<keyword evidence="2" id="KW-0238">DNA-binding</keyword>
<name>A0ABM9KDB6_9RALS</name>
<dbReference type="Pfam" id="PF06445">
    <property type="entry name" value="GyrI-like"/>
    <property type="match status" value="1"/>
</dbReference>
<protein>
    <submittedName>
        <fullName evidence="5">HTH-type transcriptional activator RhaS</fullName>
    </submittedName>
</protein>
<proteinExistence type="predicted"/>
<dbReference type="InterPro" id="IPR050908">
    <property type="entry name" value="SmbC-like"/>
</dbReference>
<dbReference type="EMBL" id="CATZLL010000022">
    <property type="protein sequence ID" value="CAJ0822361.1"/>
    <property type="molecule type" value="Genomic_DNA"/>
</dbReference>
<dbReference type="Proteomes" id="UP001189757">
    <property type="component" value="Unassembled WGS sequence"/>
</dbReference>
<evidence type="ECO:0000259" key="4">
    <source>
        <dbReference type="PROSITE" id="PS01124"/>
    </source>
</evidence>
<dbReference type="Pfam" id="PF12833">
    <property type="entry name" value="HTH_18"/>
    <property type="match status" value="1"/>
</dbReference>
<dbReference type="SMART" id="SM00871">
    <property type="entry name" value="AraC_E_bind"/>
    <property type="match status" value="1"/>
</dbReference>
<keyword evidence="1" id="KW-0805">Transcription regulation</keyword>
<reference evidence="5 6" key="1">
    <citation type="submission" date="2023-07" db="EMBL/GenBank/DDBJ databases">
        <authorList>
            <person name="Peeters C."/>
        </authorList>
    </citation>
    <scope>NUCLEOTIDE SEQUENCE [LARGE SCALE GENOMIC DNA]</scope>
    <source>
        <strain evidence="5 6">LMG 18101</strain>
    </source>
</reference>
<evidence type="ECO:0000256" key="3">
    <source>
        <dbReference type="ARBA" id="ARBA00023163"/>
    </source>
</evidence>
<keyword evidence="3" id="KW-0804">Transcription</keyword>
<dbReference type="PANTHER" id="PTHR40055:SF1">
    <property type="entry name" value="TRANSCRIPTIONAL REGULATOR YGIV-RELATED"/>
    <property type="match status" value="1"/>
</dbReference>
<dbReference type="PROSITE" id="PS00041">
    <property type="entry name" value="HTH_ARAC_FAMILY_1"/>
    <property type="match status" value="1"/>
</dbReference>
<dbReference type="InterPro" id="IPR020449">
    <property type="entry name" value="Tscrpt_reg_AraC-type_HTH"/>
</dbReference>
<dbReference type="RefSeq" id="WP_430715476.1">
    <property type="nucleotide sequence ID" value="NZ_CATZLL010000022.1"/>
</dbReference>
<dbReference type="InterPro" id="IPR011256">
    <property type="entry name" value="Reg_factor_effector_dom_sf"/>
</dbReference>
<organism evidence="5 6">
    <name type="scientific">Ralstonia flaminis</name>
    <dbReference type="NCBI Taxonomy" id="3058597"/>
    <lineage>
        <taxon>Bacteria</taxon>
        <taxon>Pseudomonadati</taxon>
        <taxon>Pseudomonadota</taxon>
        <taxon>Betaproteobacteria</taxon>
        <taxon>Burkholderiales</taxon>
        <taxon>Burkholderiaceae</taxon>
        <taxon>Ralstonia</taxon>
    </lineage>
</organism>